<dbReference type="GeneID" id="30156386"/>
<keyword evidence="4" id="KW-1185">Reference proteome</keyword>
<evidence type="ECO:0000256" key="1">
    <source>
        <dbReference type="SAM" id="MobiDB-lite"/>
    </source>
</evidence>
<feature type="transmembrane region" description="Helical" evidence="2">
    <location>
        <begin position="66"/>
        <end position="84"/>
    </location>
</feature>
<feature type="transmembrane region" description="Helical" evidence="2">
    <location>
        <begin position="122"/>
        <end position="143"/>
    </location>
</feature>
<dbReference type="OrthoDB" id="10012223at2759"/>
<comment type="caution">
    <text evidence="3">The sequence shown here is derived from an EMBL/GenBank/DDBJ whole genome shotgun (WGS) entry which is preliminary data.</text>
</comment>
<evidence type="ECO:0000256" key="2">
    <source>
        <dbReference type="SAM" id="Phobius"/>
    </source>
</evidence>
<dbReference type="AlphaFoldDB" id="A0A1E3HNS0"/>
<accession>A0A1E3HNS0</accession>
<feature type="transmembrane region" description="Helical" evidence="2">
    <location>
        <begin position="269"/>
        <end position="291"/>
    </location>
</feature>
<dbReference type="STRING" id="1295533.A0A1E3HNS0"/>
<dbReference type="InterPro" id="IPR052786">
    <property type="entry name" value="Spore_wall_assembly"/>
</dbReference>
<reference evidence="3 4" key="1">
    <citation type="submission" date="2016-06" db="EMBL/GenBank/DDBJ databases">
        <title>Evolution of pathogenesis and genome organization in the Tremellales.</title>
        <authorList>
            <person name="Cuomo C."/>
            <person name="Litvintseva A."/>
            <person name="Heitman J."/>
            <person name="Chen Y."/>
            <person name="Sun S."/>
            <person name="Springer D."/>
            <person name="Dromer F."/>
            <person name="Young S."/>
            <person name="Zeng Q."/>
            <person name="Chapman S."/>
            <person name="Gujja S."/>
            <person name="Saif S."/>
            <person name="Birren B."/>
        </authorList>
    </citation>
    <scope>NUCLEOTIDE SEQUENCE [LARGE SCALE GENOMIC DNA]</scope>
    <source>
        <strain evidence="3 4">CBS 6039</strain>
    </source>
</reference>
<feature type="compositionally biased region" description="Polar residues" evidence="1">
    <location>
        <begin position="14"/>
        <end position="24"/>
    </location>
</feature>
<feature type="region of interest" description="Disordered" evidence="1">
    <location>
        <begin position="1"/>
        <end position="24"/>
    </location>
</feature>
<evidence type="ECO:0000313" key="3">
    <source>
        <dbReference type="EMBL" id="ODN77988.1"/>
    </source>
</evidence>
<proteinExistence type="predicted"/>
<sequence>MDASSPTEAAPESVSRTQPRQQTTMPSELLHFPPLYTVVGLYRLLSDPSIRSPVFDKVKHATARGLIVGAVYAVFSWNFLNWVIRKFLIGGSWWKKGEEVMKESVDGTVRVGLGRWGVTLDVVLYTHLLILLPQLSSILRFFIYKNLKLARSRAYALTVSSRGKPREFWSQGYIEEWAQPPVMTGTIDKDGRRMRQSSVWLSWILWWPTQLIMRKYLLLPLSPTLPLLSPLLTALLKSLHTASYLHQPYFSSKNMSDEQVWRWVEERKWAYRMFGFVAAWVESVPLLGLGLSIGNRVGAAMWAFDMEKRQHLFAHNVIQPLLPSQVGFYGMGRVDDLGVDIQRAEDELEAKWSRKKGEEDAADAGEKLEGGVSLESKVGDKGIFVLRGEGLGADEGGTEDVL</sequence>
<name>A0A1E3HNS0_9TREE</name>
<keyword evidence="2" id="KW-0812">Transmembrane</keyword>
<dbReference type="RefSeq" id="XP_018993224.1">
    <property type="nucleotide sequence ID" value="XM_019139281.1"/>
</dbReference>
<organism evidence="3 4">
    <name type="scientific">Cryptococcus amylolentus CBS 6039</name>
    <dbReference type="NCBI Taxonomy" id="1295533"/>
    <lineage>
        <taxon>Eukaryota</taxon>
        <taxon>Fungi</taxon>
        <taxon>Dikarya</taxon>
        <taxon>Basidiomycota</taxon>
        <taxon>Agaricomycotina</taxon>
        <taxon>Tremellomycetes</taxon>
        <taxon>Tremellales</taxon>
        <taxon>Cryptococcaceae</taxon>
        <taxon>Cryptococcus</taxon>
    </lineage>
</organism>
<gene>
    <name evidence="3" type="ORF">L202_05077</name>
</gene>
<keyword evidence="2" id="KW-0472">Membrane</keyword>
<dbReference type="PANTHER" id="PTHR34292">
    <property type="entry name" value="OUTER SPORE WALL PROTEIN LDS1"/>
    <property type="match status" value="1"/>
</dbReference>
<dbReference type="Proteomes" id="UP000094065">
    <property type="component" value="Unassembled WGS sequence"/>
</dbReference>
<dbReference type="PANTHER" id="PTHR34292:SF2">
    <property type="entry name" value="OUTER SPORE WALL PROTEIN LDS1"/>
    <property type="match status" value="1"/>
</dbReference>
<protein>
    <submittedName>
        <fullName evidence="3">Uncharacterized protein</fullName>
    </submittedName>
</protein>
<feature type="transmembrane region" description="Helical" evidence="2">
    <location>
        <begin position="216"/>
        <end position="236"/>
    </location>
</feature>
<dbReference type="EMBL" id="AWGJ01000007">
    <property type="protein sequence ID" value="ODN77988.1"/>
    <property type="molecule type" value="Genomic_DNA"/>
</dbReference>
<evidence type="ECO:0000313" key="4">
    <source>
        <dbReference type="Proteomes" id="UP000094065"/>
    </source>
</evidence>
<keyword evidence="2" id="KW-1133">Transmembrane helix</keyword>